<dbReference type="EMBL" id="JAXQNN010000003">
    <property type="protein sequence ID" value="MDZ5712636.1"/>
    <property type="molecule type" value="Genomic_DNA"/>
</dbReference>
<dbReference type="RefSeq" id="WP_322421619.1">
    <property type="nucleotide sequence ID" value="NZ_JAXQNN010000003.1"/>
</dbReference>
<dbReference type="Proteomes" id="UP001292084">
    <property type="component" value="Unassembled WGS sequence"/>
</dbReference>
<evidence type="ECO:0000313" key="1">
    <source>
        <dbReference type="EMBL" id="MDZ5712636.1"/>
    </source>
</evidence>
<evidence type="ECO:0000313" key="2">
    <source>
        <dbReference type="Proteomes" id="UP001292084"/>
    </source>
</evidence>
<reference evidence="1 2" key="1">
    <citation type="submission" date="2023-12" db="EMBL/GenBank/DDBJ databases">
        <title>Jeotgalibacillus haloalkaliphilus sp. nov., a novel salt-tolerant bacteria, isolated from the estuary of the Fenhe River into the Yellow River.</title>
        <authorList>
            <person name="Li Y."/>
        </authorList>
    </citation>
    <scope>NUCLEOTIDE SEQUENCE [LARGE SCALE GENOMIC DNA]</scope>
    <source>
        <strain evidence="1 2">HH7-29</strain>
    </source>
</reference>
<organism evidence="1 2">
    <name type="scientific">Jeotgalibacillus haloalkalitolerans</name>
    <dbReference type="NCBI Taxonomy" id="3104292"/>
    <lineage>
        <taxon>Bacteria</taxon>
        <taxon>Bacillati</taxon>
        <taxon>Bacillota</taxon>
        <taxon>Bacilli</taxon>
        <taxon>Bacillales</taxon>
        <taxon>Caryophanaceae</taxon>
        <taxon>Jeotgalibacillus</taxon>
    </lineage>
</organism>
<protein>
    <submittedName>
        <fullName evidence="1">Uncharacterized protein</fullName>
    </submittedName>
</protein>
<keyword evidence="2" id="KW-1185">Reference proteome</keyword>
<comment type="caution">
    <text evidence="1">The sequence shown here is derived from an EMBL/GenBank/DDBJ whole genome shotgun (WGS) entry which is preliminary data.</text>
</comment>
<accession>A0ABU5KPH8</accession>
<gene>
    <name evidence="1" type="ORF">UFB30_10405</name>
</gene>
<proteinExistence type="predicted"/>
<sequence>MKKRSEFEAFNWIKEQTIPLPEKWDGCRFNHLIPPVFEAYCKIIHPIYRELNAPNDQVSWRETGFSDGYLQPGERILLRDLAEKYGLNVTKELELASIDRKTGERPRYLIGGGEGVLDYKSLHQVIEIMKPFTKNMTCYFYYHLLKTADYEDKLFEGRLIDIKQLLTMEEVNENPSYFWPEDRSWCFYSDIDLDFTLVGGSREMIDALMADTWLECIETDADTRVDNQADQQEM</sequence>
<name>A0ABU5KPH8_9BACL</name>